<evidence type="ECO:0000256" key="1">
    <source>
        <dbReference type="ARBA" id="ARBA00005336"/>
    </source>
</evidence>
<comment type="similarity">
    <text evidence="1">Belongs to the glycosyl hydrolase 3 family.</text>
</comment>
<dbReference type="GO" id="GO:0005975">
    <property type="term" value="P:carbohydrate metabolic process"/>
    <property type="evidence" value="ECO:0007669"/>
    <property type="project" value="InterPro"/>
</dbReference>
<dbReference type="Pfam" id="PF00933">
    <property type="entry name" value="Glyco_hydro_3"/>
    <property type="match status" value="1"/>
</dbReference>
<evidence type="ECO:0000259" key="3">
    <source>
        <dbReference type="Pfam" id="PF00933"/>
    </source>
</evidence>
<dbReference type="SUPFAM" id="SSF51445">
    <property type="entry name" value="(Trans)glycosidases"/>
    <property type="match status" value="1"/>
</dbReference>
<dbReference type="PANTHER" id="PTHR42715:SF10">
    <property type="entry name" value="BETA-GLUCOSIDASE"/>
    <property type="match status" value="1"/>
</dbReference>
<dbReference type="AlphaFoldDB" id="A0A679HNF5"/>
<accession>A0A679HNF5</accession>
<sequence>MWKNALARMILEEKAVMTHAQSKFSSPDVLRLGIPENWMSDGPHDVREELLWDQWNIAKWTNDSCIAFPALTCLAATWNPELSYIYGSNIGEEARYRNKNVLLGPGVNIYRSPLNGRNFEYMGEDPFGASRMVVPYIKGVQKNGVAVCVKHYALNIMTMRNTNGWWNRENFEL</sequence>
<evidence type="ECO:0000313" key="4">
    <source>
        <dbReference type="EMBL" id="BCA51777.1"/>
    </source>
</evidence>
<proteinExistence type="inferred from homology"/>
<reference evidence="4 5" key="1">
    <citation type="submission" date="2020-02" db="EMBL/GenBank/DDBJ databases">
        <title>Whole-genome sequencing and comparative analysis of the genomes of Bacteroides thetaiotaomicron and Escherichia coli isolated from a healthy resident in Vietnam.</title>
        <authorList>
            <person name="Mohsin M."/>
            <person name="Tanaka K."/>
            <person name="Kawahara R."/>
            <person name="Kondo S."/>
            <person name="Noguchi H."/>
            <person name="Motooka D."/>
            <person name="Nakamura S."/>
            <person name="Khong D.T."/>
            <person name="Nguyen T.N."/>
            <person name="Tran H.T."/>
            <person name="Yamamoto Y."/>
        </authorList>
    </citation>
    <scope>NUCLEOTIDE SEQUENCE [LARGE SCALE GENOMIC DNA]</scope>
    <source>
        <strain evidence="4 5">F9-2</strain>
    </source>
</reference>
<feature type="domain" description="Glycoside hydrolase family 3 N-terminal" evidence="3">
    <location>
        <begin position="67"/>
        <end position="153"/>
    </location>
</feature>
<protein>
    <recommendedName>
        <fullName evidence="3">Glycoside hydrolase family 3 N-terminal domain-containing protein</fullName>
    </recommendedName>
</protein>
<dbReference type="GO" id="GO:0004553">
    <property type="term" value="F:hydrolase activity, hydrolyzing O-glycosyl compounds"/>
    <property type="evidence" value="ECO:0007669"/>
    <property type="project" value="InterPro"/>
</dbReference>
<dbReference type="EMBL" id="AP022660">
    <property type="protein sequence ID" value="BCA51777.1"/>
    <property type="molecule type" value="Genomic_DNA"/>
</dbReference>
<evidence type="ECO:0000313" key="5">
    <source>
        <dbReference type="Proteomes" id="UP000500882"/>
    </source>
</evidence>
<name>A0A679HNF5_BACT4</name>
<dbReference type="PANTHER" id="PTHR42715">
    <property type="entry name" value="BETA-GLUCOSIDASE"/>
    <property type="match status" value="1"/>
</dbReference>
<dbReference type="InterPro" id="IPR036962">
    <property type="entry name" value="Glyco_hydro_3_N_sf"/>
</dbReference>
<dbReference type="InterPro" id="IPR001764">
    <property type="entry name" value="Glyco_hydro_3_N"/>
</dbReference>
<keyword evidence="2" id="KW-0378">Hydrolase</keyword>
<evidence type="ECO:0000256" key="2">
    <source>
        <dbReference type="ARBA" id="ARBA00022801"/>
    </source>
</evidence>
<dbReference type="PRINTS" id="PR00133">
    <property type="entry name" value="GLHYDRLASE3"/>
</dbReference>
<gene>
    <name evidence="4" type="ORF">BatF92_37190</name>
</gene>
<dbReference type="InterPro" id="IPR050288">
    <property type="entry name" value="Cellulose_deg_GH3"/>
</dbReference>
<dbReference type="InterPro" id="IPR017853">
    <property type="entry name" value="GH"/>
</dbReference>
<dbReference type="Proteomes" id="UP000500882">
    <property type="component" value="Chromosome"/>
</dbReference>
<dbReference type="Gene3D" id="3.20.20.300">
    <property type="entry name" value="Glycoside hydrolase, family 3, N-terminal domain"/>
    <property type="match status" value="1"/>
</dbReference>
<organism evidence="4 5">
    <name type="scientific">Bacteroides thetaiotaomicron</name>
    <dbReference type="NCBI Taxonomy" id="818"/>
    <lineage>
        <taxon>Bacteria</taxon>
        <taxon>Pseudomonadati</taxon>
        <taxon>Bacteroidota</taxon>
        <taxon>Bacteroidia</taxon>
        <taxon>Bacteroidales</taxon>
        <taxon>Bacteroidaceae</taxon>
        <taxon>Bacteroides</taxon>
    </lineage>
</organism>